<proteinExistence type="predicted"/>
<reference evidence="1" key="1">
    <citation type="submission" date="2018-02" db="EMBL/GenBank/DDBJ databases">
        <title>Rhizophora mucronata_Transcriptome.</title>
        <authorList>
            <person name="Meera S.P."/>
            <person name="Sreeshan A."/>
            <person name="Augustine A."/>
        </authorList>
    </citation>
    <scope>NUCLEOTIDE SEQUENCE</scope>
    <source>
        <tissue evidence="1">Leaf</tissue>
    </source>
</reference>
<protein>
    <submittedName>
        <fullName evidence="1">Uncharacterized protein</fullName>
    </submittedName>
</protein>
<organism evidence="1">
    <name type="scientific">Rhizophora mucronata</name>
    <name type="common">Asiatic mangrove</name>
    <dbReference type="NCBI Taxonomy" id="61149"/>
    <lineage>
        <taxon>Eukaryota</taxon>
        <taxon>Viridiplantae</taxon>
        <taxon>Streptophyta</taxon>
        <taxon>Embryophyta</taxon>
        <taxon>Tracheophyta</taxon>
        <taxon>Spermatophyta</taxon>
        <taxon>Magnoliopsida</taxon>
        <taxon>eudicotyledons</taxon>
        <taxon>Gunneridae</taxon>
        <taxon>Pentapetalae</taxon>
        <taxon>rosids</taxon>
        <taxon>fabids</taxon>
        <taxon>Malpighiales</taxon>
        <taxon>Rhizophoraceae</taxon>
        <taxon>Rhizophora</taxon>
    </lineage>
</organism>
<accession>A0A2P2QQ12</accession>
<sequence length="45" mass="4831">MGGQGSLEPLGTCDSDCGLLLLLLDCNLLNVIEALLFSVCQCCWR</sequence>
<name>A0A2P2QQ12_RHIMU</name>
<dbReference type="EMBL" id="GGEC01088645">
    <property type="protein sequence ID" value="MBX69129.1"/>
    <property type="molecule type" value="Transcribed_RNA"/>
</dbReference>
<dbReference type="AlphaFoldDB" id="A0A2P2QQ12"/>
<evidence type="ECO:0000313" key="1">
    <source>
        <dbReference type="EMBL" id="MBX69129.1"/>
    </source>
</evidence>